<dbReference type="InterPro" id="IPR016181">
    <property type="entry name" value="Acyl_CoA_acyltransferase"/>
</dbReference>
<evidence type="ECO:0000313" key="3">
    <source>
        <dbReference type="Proteomes" id="UP000288096"/>
    </source>
</evidence>
<comment type="caution">
    <text evidence="2">The sequence shown here is derived from an EMBL/GenBank/DDBJ whole genome shotgun (WGS) entry which is preliminary data.</text>
</comment>
<keyword evidence="2" id="KW-0808">Transferase</keyword>
<feature type="domain" description="N-acetyltransferase" evidence="1">
    <location>
        <begin position="5"/>
        <end position="152"/>
    </location>
</feature>
<dbReference type="PROSITE" id="PS51186">
    <property type="entry name" value="GNAT"/>
    <property type="match status" value="1"/>
</dbReference>
<reference evidence="3" key="1">
    <citation type="submission" date="2017-11" db="EMBL/GenBank/DDBJ databases">
        <authorList>
            <person name="Watanabe M."/>
            <person name="Kojima H."/>
        </authorList>
    </citation>
    <scope>NUCLEOTIDE SEQUENCE [LARGE SCALE GENOMIC DNA]</scope>
    <source>
        <strain evidence="3">Tokyo 01</strain>
    </source>
</reference>
<dbReference type="PANTHER" id="PTHR43617">
    <property type="entry name" value="L-AMINO ACID N-ACETYLTRANSFERASE"/>
    <property type="match status" value="1"/>
</dbReference>
<dbReference type="Proteomes" id="UP000288096">
    <property type="component" value="Unassembled WGS sequence"/>
</dbReference>
<proteinExistence type="predicted"/>
<accession>A0A401G299</accession>
<dbReference type="EMBL" id="BEXT01000001">
    <property type="protein sequence ID" value="GBC63350.1"/>
    <property type="molecule type" value="Genomic_DNA"/>
</dbReference>
<dbReference type="InterPro" id="IPR000182">
    <property type="entry name" value="GNAT_dom"/>
</dbReference>
<dbReference type="RefSeq" id="WP_208022633.1">
    <property type="nucleotide sequence ID" value="NZ_BEXT01000001.1"/>
</dbReference>
<evidence type="ECO:0000313" key="2">
    <source>
        <dbReference type="EMBL" id="GBC63350.1"/>
    </source>
</evidence>
<dbReference type="InterPro" id="IPR050276">
    <property type="entry name" value="MshD_Acetyltransferase"/>
</dbReference>
<dbReference type="GO" id="GO:0016747">
    <property type="term" value="F:acyltransferase activity, transferring groups other than amino-acyl groups"/>
    <property type="evidence" value="ECO:0007669"/>
    <property type="project" value="InterPro"/>
</dbReference>
<reference evidence="3" key="2">
    <citation type="submission" date="2019-01" db="EMBL/GenBank/DDBJ databases">
        <title>Genome sequence of Desulfonema ishimotonii strain Tokyo 01.</title>
        <authorList>
            <person name="Fukui M."/>
        </authorList>
    </citation>
    <scope>NUCLEOTIDE SEQUENCE [LARGE SCALE GENOMIC DNA]</scope>
    <source>
        <strain evidence="3">Tokyo 01</strain>
    </source>
</reference>
<keyword evidence="3" id="KW-1185">Reference proteome</keyword>
<dbReference type="AlphaFoldDB" id="A0A401G299"/>
<dbReference type="SUPFAM" id="SSF55729">
    <property type="entry name" value="Acyl-CoA N-acyltransferases (Nat)"/>
    <property type="match status" value="1"/>
</dbReference>
<dbReference type="Gene3D" id="3.40.630.30">
    <property type="match status" value="1"/>
</dbReference>
<protein>
    <submittedName>
        <fullName evidence="2">N-acetyltransferase</fullName>
    </submittedName>
</protein>
<dbReference type="CDD" id="cd04301">
    <property type="entry name" value="NAT_SF"/>
    <property type="match status" value="1"/>
</dbReference>
<dbReference type="PANTHER" id="PTHR43617:SF2">
    <property type="entry name" value="UPF0039 PROTEIN SLL0451"/>
    <property type="match status" value="1"/>
</dbReference>
<dbReference type="Pfam" id="PF13508">
    <property type="entry name" value="Acetyltransf_7"/>
    <property type="match status" value="1"/>
</dbReference>
<sequence>MNRKITVRPETEQDVKRIEEITVSAFADHPHSNQTEHLLVAGLRHQGALALSLVAETGGHVVGHIAFSEVTINGEHLSWYGLAPLSVDPGFQNQGIGSELMRAGLHAIREMGARGCVLVGEPQFYGRFGFTSEKALTMKGVPPEYFLILSLDGSIPSGNVEHHKIFSEIG</sequence>
<evidence type="ECO:0000259" key="1">
    <source>
        <dbReference type="PROSITE" id="PS51186"/>
    </source>
</evidence>
<organism evidence="2 3">
    <name type="scientific">Desulfonema ishimotonii</name>
    <dbReference type="NCBI Taxonomy" id="45657"/>
    <lineage>
        <taxon>Bacteria</taxon>
        <taxon>Pseudomonadati</taxon>
        <taxon>Thermodesulfobacteriota</taxon>
        <taxon>Desulfobacteria</taxon>
        <taxon>Desulfobacterales</taxon>
        <taxon>Desulfococcaceae</taxon>
        <taxon>Desulfonema</taxon>
    </lineage>
</organism>
<name>A0A401G299_9BACT</name>
<gene>
    <name evidence="2" type="ORF">DENIS_4344</name>
</gene>